<accession>A0A060H2P1</accession>
<dbReference type="HOGENOM" id="CLU_2959917_0_0_6"/>
<reference evidence="1 2" key="1">
    <citation type="submission" date="2013-08" db="EMBL/GenBank/DDBJ databases">
        <authorList>
            <person name="Stouthamer R."/>
            <person name="Nunney L."/>
        </authorList>
    </citation>
    <scope>NUCLEOTIDE SEQUENCE [LARGE SCALE GENOMIC DNA]</scope>
    <source>
        <strain evidence="2">ann-1</strain>
    </source>
</reference>
<dbReference type="KEGG" id="xfs:D934_02760"/>
<proteinExistence type="predicted"/>
<protein>
    <submittedName>
        <fullName evidence="1">Uncharacterized protein</fullName>
    </submittedName>
</protein>
<organism evidence="1 2">
    <name type="scientific">Xylella fastidiosa subsp. sandyi Ann-1</name>
    <dbReference type="NCBI Taxonomy" id="155920"/>
    <lineage>
        <taxon>Bacteria</taxon>
        <taxon>Pseudomonadati</taxon>
        <taxon>Pseudomonadota</taxon>
        <taxon>Gammaproteobacteria</taxon>
        <taxon>Lysobacterales</taxon>
        <taxon>Lysobacteraceae</taxon>
        <taxon>Xylella</taxon>
    </lineage>
</organism>
<gene>
    <name evidence="1" type="ORF">D934_02760</name>
</gene>
<dbReference type="EMBL" id="CP006696">
    <property type="protein sequence ID" value="AIC11024.1"/>
    <property type="molecule type" value="Genomic_DNA"/>
</dbReference>
<evidence type="ECO:0000313" key="2">
    <source>
        <dbReference type="Proteomes" id="UP000027215"/>
    </source>
</evidence>
<dbReference type="AlphaFoldDB" id="A0A060H2P1"/>
<name>A0A060H2P1_XYLFS</name>
<sequence>MKVSRALTRYNIKTAVADLFHIGIALTMLEIESHTHFQSAFARFSSADIYIPMFLFQTK</sequence>
<dbReference type="Proteomes" id="UP000027215">
    <property type="component" value="Chromosome"/>
</dbReference>
<evidence type="ECO:0000313" key="1">
    <source>
        <dbReference type="EMBL" id="AIC11024.1"/>
    </source>
</evidence>